<evidence type="ECO:0000313" key="1">
    <source>
        <dbReference type="EMBL" id="EPB67165.1"/>
    </source>
</evidence>
<name>A0A0D6L696_9BILA</name>
<keyword evidence="2" id="KW-1185">Reference proteome</keyword>
<protein>
    <submittedName>
        <fullName evidence="1">Uncharacterized protein</fullName>
    </submittedName>
</protein>
<proteinExistence type="predicted"/>
<organism evidence="1 2">
    <name type="scientific">Ancylostoma ceylanicum</name>
    <dbReference type="NCBI Taxonomy" id="53326"/>
    <lineage>
        <taxon>Eukaryota</taxon>
        <taxon>Metazoa</taxon>
        <taxon>Ecdysozoa</taxon>
        <taxon>Nematoda</taxon>
        <taxon>Chromadorea</taxon>
        <taxon>Rhabditida</taxon>
        <taxon>Rhabditina</taxon>
        <taxon>Rhabditomorpha</taxon>
        <taxon>Strongyloidea</taxon>
        <taxon>Ancylostomatidae</taxon>
        <taxon>Ancylostomatinae</taxon>
        <taxon>Ancylostoma</taxon>
    </lineage>
</organism>
<dbReference type="Proteomes" id="UP000054495">
    <property type="component" value="Unassembled WGS sequence"/>
</dbReference>
<dbReference type="AlphaFoldDB" id="A0A0D6L696"/>
<dbReference type="EMBL" id="KE125758">
    <property type="protein sequence ID" value="EPB67165.1"/>
    <property type="molecule type" value="Genomic_DNA"/>
</dbReference>
<sequence length="133" mass="15108">MMNELAPELGRRKRAAWGAYKSIEDVVKKTKNTRLRAHFFNTTILIRPRTCATNQCNRGTFPVFLSEVDGYPLSAVVVPVEGFEAGKLCYYLRAKSILLRTVRGPYPYRGMDLTKINQPGIIVSFHAQEETKL</sequence>
<accession>A0A0D6L696</accession>
<gene>
    <name evidence="1" type="ORF">ANCCEY_13742</name>
</gene>
<evidence type="ECO:0000313" key="2">
    <source>
        <dbReference type="Proteomes" id="UP000054495"/>
    </source>
</evidence>
<reference evidence="1 2" key="1">
    <citation type="submission" date="2013-05" db="EMBL/GenBank/DDBJ databases">
        <title>Draft genome of the parasitic nematode Anyclostoma ceylanicum.</title>
        <authorList>
            <person name="Mitreva M."/>
        </authorList>
    </citation>
    <scope>NUCLEOTIDE SEQUENCE [LARGE SCALE GENOMIC DNA]</scope>
</reference>